<protein>
    <recommendedName>
        <fullName evidence="1">Trypsin-co-occurring domain-containing protein</fullName>
    </recommendedName>
</protein>
<reference evidence="3" key="1">
    <citation type="submission" date="2016-11" db="EMBL/GenBank/DDBJ databases">
        <authorList>
            <person name="Varghese N."/>
            <person name="Submissions S."/>
        </authorList>
    </citation>
    <scope>NUCLEOTIDE SEQUENCE [LARGE SCALE GENOMIC DNA]</scope>
    <source>
        <strain evidence="3">DSM 44671</strain>
    </source>
</reference>
<dbReference type="STRING" id="546364.SAMN04489730_4106"/>
<gene>
    <name evidence="2" type="ORF">SAMN04489730_4106</name>
</gene>
<sequence length="115" mass="12186">MDDYLGTPHSAGTHIVPVQLDDRTLYVEARPVGSGDEEVAGRLLKFDGFTETLSKVANTVTDAVHAGLTKVKPAKVTVEFGCEVGMESGQLTAILVKGTAKANLKVTMEWKPGGD</sequence>
<organism evidence="2 3">
    <name type="scientific">Amycolatopsis australiensis</name>
    <dbReference type="NCBI Taxonomy" id="546364"/>
    <lineage>
        <taxon>Bacteria</taxon>
        <taxon>Bacillati</taxon>
        <taxon>Actinomycetota</taxon>
        <taxon>Actinomycetes</taxon>
        <taxon>Pseudonocardiales</taxon>
        <taxon>Pseudonocardiaceae</taxon>
        <taxon>Amycolatopsis</taxon>
    </lineage>
</organism>
<name>A0A1K1RW85_9PSEU</name>
<feature type="domain" description="Trypsin-co-occurring" evidence="1">
    <location>
        <begin position="19"/>
        <end position="112"/>
    </location>
</feature>
<evidence type="ECO:0000259" key="1">
    <source>
        <dbReference type="Pfam" id="PF19493"/>
    </source>
</evidence>
<accession>A0A1K1RW85</accession>
<proteinExistence type="predicted"/>
<dbReference type="InterPro" id="IPR045794">
    <property type="entry name" value="Trypco1"/>
</dbReference>
<evidence type="ECO:0000313" key="3">
    <source>
        <dbReference type="Proteomes" id="UP000182740"/>
    </source>
</evidence>
<dbReference type="Proteomes" id="UP000182740">
    <property type="component" value="Unassembled WGS sequence"/>
</dbReference>
<dbReference type="AlphaFoldDB" id="A0A1K1RW85"/>
<dbReference type="RefSeq" id="WP_084742944.1">
    <property type="nucleotide sequence ID" value="NZ_FPJG01000006.1"/>
</dbReference>
<keyword evidence="3" id="KW-1185">Reference proteome</keyword>
<dbReference type="EMBL" id="FPJG01000006">
    <property type="protein sequence ID" value="SFW76302.1"/>
    <property type="molecule type" value="Genomic_DNA"/>
</dbReference>
<dbReference type="Pfam" id="PF19493">
    <property type="entry name" value="Trypco1"/>
    <property type="match status" value="1"/>
</dbReference>
<evidence type="ECO:0000313" key="2">
    <source>
        <dbReference type="EMBL" id="SFW76302.1"/>
    </source>
</evidence>
<dbReference type="NCBIfam" id="NF041216">
    <property type="entry name" value="CU044_2847_fam"/>
    <property type="match status" value="1"/>
</dbReference>